<name>A0A4Q7ENP1_9GAMM</name>
<feature type="domain" description="Thioesterase" evidence="2">
    <location>
        <begin position="21"/>
        <end position="243"/>
    </location>
</feature>
<dbReference type="Proteomes" id="UP000292345">
    <property type="component" value="Unassembled WGS sequence"/>
</dbReference>
<sequence>MVKDNVWFVQHKPKSAHITHNLFCFPYAGGSGQVYLDWPQKVPDHCQVIGIEYPGRGRRFGEPLENNLTQLVEALFDSIKPSLTKPFSFYGHSNGALVAFELAKKINAELGLKPKKLFIAAKRAPQNGREFPLHALPEDEFISVLKQYKGTPEQVFNTPELLELYTPILRADFALSETYEFTAAEQLNMDTVVIAGAQDEVASSDEVFAWGELFCGNVSHETLPGGHFFLHECAPQLLNIINREL</sequence>
<protein>
    <submittedName>
        <fullName evidence="3">Putative thioesterase</fullName>
    </submittedName>
</protein>
<dbReference type="AlphaFoldDB" id="A0A4Q7ENP1"/>
<dbReference type="PANTHER" id="PTHR11487">
    <property type="entry name" value="THIOESTERASE"/>
    <property type="match status" value="1"/>
</dbReference>
<organism evidence="3 4">
    <name type="scientific">Pseudoalteromonas rubra</name>
    <dbReference type="NCBI Taxonomy" id="43658"/>
    <lineage>
        <taxon>Bacteria</taxon>
        <taxon>Pseudomonadati</taxon>
        <taxon>Pseudomonadota</taxon>
        <taxon>Gammaproteobacteria</taxon>
        <taxon>Alteromonadales</taxon>
        <taxon>Pseudoalteromonadaceae</taxon>
        <taxon>Pseudoalteromonas</taxon>
    </lineage>
</organism>
<dbReference type="InterPro" id="IPR012223">
    <property type="entry name" value="TEII"/>
</dbReference>
<accession>A0A4Q7ENP1</accession>
<dbReference type="PANTHER" id="PTHR11487:SF0">
    <property type="entry name" value="S-ACYL FATTY ACID SYNTHASE THIOESTERASE, MEDIUM CHAIN"/>
    <property type="match status" value="1"/>
</dbReference>
<evidence type="ECO:0000313" key="4">
    <source>
        <dbReference type="Proteomes" id="UP000292345"/>
    </source>
</evidence>
<reference evidence="3 4" key="1">
    <citation type="submission" date="2018-01" db="EMBL/GenBank/DDBJ databases">
        <title>Co-occurrence of chitin degradation, pigmentation and bioactivity in marine Pseudoalteromonas.</title>
        <authorList>
            <person name="Paulsen S."/>
            <person name="Gram L."/>
            <person name="Machado H."/>
        </authorList>
    </citation>
    <scope>NUCLEOTIDE SEQUENCE [LARGE SCALE GENOMIC DNA]</scope>
    <source>
        <strain evidence="3 4">S1946</strain>
    </source>
</reference>
<comment type="similarity">
    <text evidence="1">Belongs to the thioesterase family.</text>
</comment>
<dbReference type="GO" id="GO:0008610">
    <property type="term" value="P:lipid biosynthetic process"/>
    <property type="evidence" value="ECO:0007669"/>
    <property type="project" value="TreeGrafter"/>
</dbReference>
<evidence type="ECO:0000313" key="3">
    <source>
        <dbReference type="EMBL" id="RZM85202.1"/>
    </source>
</evidence>
<gene>
    <name evidence="3" type="ORF">C3B51_00700</name>
</gene>
<proteinExistence type="inferred from homology"/>
<dbReference type="Gene3D" id="3.40.50.1820">
    <property type="entry name" value="alpha/beta hydrolase"/>
    <property type="match status" value="1"/>
</dbReference>
<dbReference type="InterPro" id="IPR029058">
    <property type="entry name" value="AB_hydrolase_fold"/>
</dbReference>
<dbReference type="SUPFAM" id="SSF53474">
    <property type="entry name" value="alpha/beta-Hydrolases"/>
    <property type="match status" value="1"/>
</dbReference>
<dbReference type="RefSeq" id="WP_125716312.1">
    <property type="nucleotide sequence ID" value="NZ_PPUZ01000002.1"/>
</dbReference>
<comment type="caution">
    <text evidence="3">The sequence shown here is derived from an EMBL/GenBank/DDBJ whole genome shotgun (WGS) entry which is preliminary data.</text>
</comment>
<dbReference type="InterPro" id="IPR001031">
    <property type="entry name" value="Thioesterase"/>
</dbReference>
<evidence type="ECO:0000256" key="1">
    <source>
        <dbReference type="ARBA" id="ARBA00007169"/>
    </source>
</evidence>
<dbReference type="EMBL" id="PPUZ01000002">
    <property type="protein sequence ID" value="RZM85202.1"/>
    <property type="molecule type" value="Genomic_DNA"/>
</dbReference>
<evidence type="ECO:0000259" key="2">
    <source>
        <dbReference type="Pfam" id="PF00975"/>
    </source>
</evidence>
<dbReference type="Pfam" id="PF00975">
    <property type="entry name" value="Thioesterase"/>
    <property type="match status" value="1"/>
</dbReference>